<accession>A0A9D3SMQ3</accession>
<dbReference type="InterPro" id="IPR017441">
    <property type="entry name" value="Protein_kinase_ATP_BS"/>
</dbReference>
<evidence type="ECO:0000256" key="1">
    <source>
        <dbReference type="PROSITE-ProRule" id="PRU10141"/>
    </source>
</evidence>
<comment type="caution">
    <text evidence="3">The sequence shown here is derived from an EMBL/GenBank/DDBJ whole genome shotgun (WGS) entry which is preliminary data.</text>
</comment>
<dbReference type="InterPro" id="IPR011009">
    <property type="entry name" value="Kinase-like_dom_sf"/>
</dbReference>
<gene>
    <name evidence="3" type="ORF">KOW79_007159</name>
</gene>
<dbReference type="SUPFAM" id="SSF56112">
    <property type="entry name" value="Protein kinase-like (PK-like)"/>
    <property type="match status" value="1"/>
</dbReference>
<dbReference type="PROSITE" id="PS00107">
    <property type="entry name" value="PROTEIN_KINASE_ATP"/>
    <property type="match status" value="1"/>
</dbReference>
<keyword evidence="1" id="KW-0547">Nucleotide-binding</keyword>
<organism evidence="3 4">
    <name type="scientific">Hemibagrus wyckioides</name>
    <dbReference type="NCBI Taxonomy" id="337641"/>
    <lineage>
        <taxon>Eukaryota</taxon>
        <taxon>Metazoa</taxon>
        <taxon>Chordata</taxon>
        <taxon>Craniata</taxon>
        <taxon>Vertebrata</taxon>
        <taxon>Euteleostomi</taxon>
        <taxon>Actinopterygii</taxon>
        <taxon>Neopterygii</taxon>
        <taxon>Teleostei</taxon>
        <taxon>Ostariophysi</taxon>
        <taxon>Siluriformes</taxon>
        <taxon>Bagridae</taxon>
        <taxon>Hemibagrus</taxon>
    </lineage>
</organism>
<dbReference type="Proteomes" id="UP000824219">
    <property type="component" value="Linkage Group LG08"/>
</dbReference>
<feature type="compositionally biased region" description="Acidic residues" evidence="2">
    <location>
        <begin position="197"/>
        <end position="207"/>
    </location>
</feature>
<dbReference type="AlphaFoldDB" id="A0A9D3SMQ3"/>
<proteinExistence type="predicted"/>
<dbReference type="Gene3D" id="3.30.200.20">
    <property type="entry name" value="Phosphorylase Kinase, domain 1"/>
    <property type="match status" value="1"/>
</dbReference>
<evidence type="ECO:0008006" key="5">
    <source>
        <dbReference type="Google" id="ProtNLM"/>
    </source>
</evidence>
<evidence type="ECO:0000313" key="3">
    <source>
        <dbReference type="EMBL" id="KAG7328985.1"/>
    </source>
</evidence>
<name>A0A9D3SMQ3_9TELE</name>
<dbReference type="EMBL" id="JAHKSW010000008">
    <property type="protein sequence ID" value="KAG7328985.1"/>
    <property type="molecule type" value="Genomic_DNA"/>
</dbReference>
<feature type="region of interest" description="Disordered" evidence="2">
    <location>
        <begin position="140"/>
        <end position="230"/>
    </location>
</feature>
<sequence>MSVLDAPTNNWMLQVAIKHLRKDGSDLYITVLSEKLHQGKEEEPEWLVNLRQLYADGVYKLKNSGRGLMTSEMFKVFESLYTPGELLGEGGFGSVCAGVRNADGKQVAIKHLRKDGSDLYITVAQVEEFEKKLTAVHTKGLEDEEREQQLEKQKNTPVPKSARRPTRGCGKSQMDDSDLVTPKTSHARPKIVITFSSDEEEEEEDAVMAESETPKVTTPISRTRRTHLHH</sequence>
<dbReference type="GO" id="GO:0005524">
    <property type="term" value="F:ATP binding"/>
    <property type="evidence" value="ECO:0007669"/>
    <property type="project" value="UniProtKB-UniRule"/>
</dbReference>
<feature type="binding site" evidence="1">
    <location>
        <position position="110"/>
    </location>
    <ligand>
        <name>ATP</name>
        <dbReference type="ChEBI" id="CHEBI:30616"/>
    </ligand>
</feature>
<evidence type="ECO:0000256" key="2">
    <source>
        <dbReference type="SAM" id="MobiDB-lite"/>
    </source>
</evidence>
<reference evidence="3 4" key="1">
    <citation type="submission" date="2021-06" db="EMBL/GenBank/DDBJ databases">
        <title>Chromosome-level genome assembly of the red-tail catfish (Hemibagrus wyckioides).</title>
        <authorList>
            <person name="Shao F."/>
        </authorList>
    </citation>
    <scope>NUCLEOTIDE SEQUENCE [LARGE SCALE GENOMIC DNA]</scope>
    <source>
        <strain evidence="3">EC202008001</strain>
        <tissue evidence="3">Blood</tissue>
    </source>
</reference>
<keyword evidence="1" id="KW-0067">ATP-binding</keyword>
<keyword evidence="4" id="KW-1185">Reference proteome</keyword>
<evidence type="ECO:0000313" key="4">
    <source>
        <dbReference type="Proteomes" id="UP000824219"/>
    </source>
</evidence>
<protein>
    <recommendedName>
        <fullName evidence="5">Protein kinase domain-containing protein</fullName>
    </recommendedName>
</protein>
<dbReference type="OrthoDB" id="8596411at2759"/>